<accession>A0A5C7ABW7</accession>
<keyword evidence="1" id="KW-0732">Signal</keyword>
<dbReference type="OrthoDB" id="826958at2"/>
<feature type="signal peptide" evidence="1">
    <location>
        <begin position="1"/>
        <end position="29"/>
    </location>
</feature>
<evidence type="ECO:0000313" key="2">
    <source>
        <dbReference type="EMBL" id="TXE04765.1"/>
    </source>
</evidence>
<feature type="chain" id="PRO_5022766738" evidence="1">
    <location>
        <begin position="30"/>
        <end position="216"/>
    </location>
</feature>
<protein>
    <submittedName>
        <fullName evidence="2">TerB family tellurite resistance protein</fullName>
    </submittedName>
</protein>
<dbReference type="AlphaFoldDB" id="A0A5C7ABW7"/>
<proteinExistence type="predicted"/>
<organism evidence="2 3">
    <name type="scientific">Algoriphagus aquimarinus</name>
    <dbReference type="NCBI Taxonomy" id="237018"/>
    <lineage>
        <taxon>Bacteria</taxon>
        <taxon>Pseudomonadati</taxon>
        <taxon>Bacteroidota</taxon>
        <taxon>Cytophagia</taxon>
        <taxon>Cytophagales</taxon>
        <taxon>Cyclobacteriaceae</taxon>
        <taxon>Algoriphagus</taxon>
    </lineage>
</organism>
<dbReference type="EMBL" id="VORW01000020">
    <property type="protein sequence ID" value="TXE04765.1"/>
    <property type="molecule type" value="Genomic_DNA"/>
</dbReference>
<dbReference type="Proteomes" id="UP000321935">
    <property type="component" value="Unassembled WGS sequence"/>
</dbReference>
<name>A0A5C7ABW7_9BACT</name>
<comment type="caution">
    <text evidence="2">The sequence shown here is derived from an EMBL/GenBank/DDBJ whole genome shotgun (WGS) entry which is preliminary data.</text>
</comment>
<reference evidence="2 3" key="1">
    <citation type="submission" date="2019-08" db="EMBL/GenBank/DDBJ databases">
        <title>Genomes sequence of Algoriphagus aquimarinus ACAM450.</title>
        <authorList>
            <person name="Bowman J.P."/>
        </authorList>
    </citation>
    <scope>NUCLEOTIDE SEQUENCE [LARGE SCALE GENOMIC DNA]</scope>
    <source>
        <strain evidence="2 3">ACAM 450</strain>
    </source>
</reference>
<evidence type="ECO:0000256" key="1">
    <source>
        <dbReference type="SAM" id="SignalP"/>
    </source>
</evidence>
<evidence type="ECO:0000313" key="3">
    <source>
        <dbReference type="Proteomes" id="UP000321935"/>
    </source>
</evidence>
<sequence length="216" mass="25231">MMSNRIKQVMWIGLMLIGLLRPSTSRAQAHEITQLILNYEKLMQLEKILENMYEGYTILNKGYSSVKNIAEGNFKLHEAFLNELLQISPEVRKYYRVAEIIQYQQRILGEYKSTHTWLKKEETFSLDELAYLGEVYEGLFKASLRNLNELAMILTAGELRMSDFERLEAIDRLHTEMSGLLVNLRQLNGKVTTLNNQRQRTEKAGEFILKLNRLNP</sequence>
<gene>
    <name evidence="2" type="ORF">ESV85_18670</name>
</gene>